<comment type="caution">
    <text evidence="2">The sequence shown here is derived from an EMBL/GenBank/DDBJ whole genome shotgun (WGS) entry which is preliminary data.</text>
</comment>
<evidence type="ECO:0000313" key="2">
    <source>
        <dbReference type="EMBL" id="KAG9194729.1"/>
    </source>
</evidence>
<organism evidence="2 3">
    <name type="scientific">Alternaria panax</name>
    <dbReference type="NCBI Taxonomy" id="48097"/>
    <lineage>
        <taxon>Eukaryota</taxon>
        <taxon>Fungi</taxon>
        <taxon>Dikarya</taxon>
        <taxon>Ascomycota</taxon>
        <taxon>Pezizomycotina</taxon>
        <taxon>Dothideomycetes</taxon>
        <taxon>Pleosporomycetidae</taxon>
        <taxon>Pleosporales</taxon>
        <taxon>Pleosporineae</taxon>
        <taxon>Pleosporaceae</taxon>
        <taxon>Alternaria</taxon>
        <taxon>Alternaria sect. Panax</taxon>
    </lineage>
</organism>
<feature type="region of interest" description="Disordered" evidence="1">
    <location>
        <begin position="681"/>
        <end position="738"/>
    </location>
</feature>
<reference evidence="2" key="1">
    <citation type="submission" date="2021-07" db="EMBL/GenBank/DDBJ databases">
        <title>Genome Resource of American Ginseng Black Spot Pathogen Alternaria panax.</title>
        <authorList>
            <person name="Qiu C."/>
            <person name="Wang W."/>
            <person name="Liu Z."/>
        </authorList>
    </citation>
    <scope>NUCLEOTIDE SEQUENCE</scope>
    <source>
        <strain evidence="2">BNCC115425</strain>
    </source>
</reference>
<protein>
    <submittedName>
        <fullName evidence="2">Uncharacterized protein</fullName>
    </submittedName>
</protein>
<feature type="region of interest" description="Disordered" evidence="1">
    <location>
        <begin position="573"/>
        <end position="621"/>
    </location>
</feature>
<feature type="compositionally biased region" description="Polar residues" evidence="1">
    <location>
        <begin position="712"/>
        <end position="728"/>
    </location>
</feature>
<dbReference type="EMBL" id="JAANER010000002">
    <property type="protein sequence ID" value="KAG9194729.1"/>
    <property type="molecule type" value="Genomic_DNA"/>
</dbReference>
<proteinExistence type="predicted"/>
<feature type="compositionally biased region" description="Polar residues" evidence="1">
    <location>
        <begin position="437"/>
        <end position="450"/>
    </location>
</feature>
<evidence type="ECO:0000256" key="1">
    <source>
        <dbReference type="SAM" id="MobiDB-lite"/>
    </source>
</evidence>
<sequence length="752" mass="85493">MAHSPPKPGIKNVRDLFTRGDREKISLELKQALSLLQLSSLDSLEERFLATAAFLEPWAVFRDSIFLLHPDAMPRATTVARGEGEDGVSRSDLLWFYTQFDEGIRRYDPRGDKYSKEYTTDSSVYSVIDKSNWDVKAYEKHLFAWLLQVFKVGKSRNPWDFDYFELRNICTAWEAVFVPVLDAVRASYSVKGRRHYGRLALYIEERCPSSLAFPRGNVTVSEGSLMSPTPYRIVSIPKKFMGDEDAGMLTRKHYDDTEKELRDVYPQYGGLVERPKFKHKMEEWLNEQRARADLRKAAEITGEVKSFQPQMVKRGGSRRPMKKSSFAKYHYRRDKDGNESPIKRYSDNIRRSLSRGVARVASKEEPKSPLHGVTRQIHVPDGSLARRLSGAQDLSSAERHVSLGSIKSSDTTIITPWPRPDAERKPSGQSVFASIRDSNPFSLSDSPQTRQAHHDTDVEGSLPMGQTIAVPQPLHREHKRDILAAPRLLENKFYADARVPSYECSGWDDEISLTKLHTVRKNVAHDPQRIRPTKPVTILPVPIKPTAYAGNLRIRMKDGYPEEAPKPVAWPGTSPPHATAWPGMDECVPFVPSESPERQKNIRADVSSSRPQQLLRDESDRNITRIVSKENIRSALKGSSRDSSVEDLIPPPPVPMLLRQNMTMSPGSTRLQTYNTNLFPRREECKGTPKGEWVGAEKKRDASGGPYEMDTFSGSKNDQSVKNTTAGSDTRYRERYHGIHEPDDRRSFEKWI</sequence>
<feature type="region of interest" description="Disordered" evidence="1">
    <location>
        <begin position="410"/>
        <end position="429"/>
    </location>
</feature>
<keyword evidence="3" id="KW-1185">Reference proteome</keyword>
<feature type="compositionally biased region" description="Basic and acidic residues" evidence="1">
    <location>
        <begin position="681"/>
        <end position="702"/>
    </location>
</feature>
<dbReference type="Proteomes" id="UP001199106">
    <property type="component" value="Unassembled WGS sequence"/>
</dbReference>
<gene>
    <name evidence="2" type="ORF">G6011_04764</name>
</gene>
<feature type="region of interest" description="Disordered" evidence="1">
    <location>
        <begin position="437"/>
        <end position="464"/>
    </location>
</feature>
<name>A0AAD4IHQ6_9PLEO</name>
<feature type="region of interest" description="Disordered" evidence="1">
    <location>
        <begin position="312"/>
        <end position="381"/>
    </location>
</feature>
<dbReference type="AlphaFoldDB" id="A0AAD4IHQ6"/>
<evidence type="ECO:0000313" key="3">
    <source>
        <dbReference type="Proteomes" id="UP001199106"/>
    </source>
</evidence>
<feature type="compositionally biased region" description="Basic and acidic residues" evidence="1">
    <location>
        <begin position="333"/>
        <end position="350"/>
    </location>
</feature>
<accession>A0AAD4IHQ6</accession>